<evidence type="ECO:0000313" key="1">
    <source>
        <dbReference type="EMBL" id="GMR57133.1"/>
    </source>
</evidence>
<keyword evidence="2" id="KW-1185">Reference proteome</keyword>
<feature type="non-terminal residue" evidence="1">
    <location>
        <position position="1"/>
    </location>
</feature>
<dbReference type="PANTHER" id="PTHR37433">
    <property type="entry name" value="PROTEIN CBG25136-RELATED"/>
    <property type="match status" value="1"/>
</dbReference>
<organism evidence="1 2">
    <name type="scientific">Pristionchus mayeri</name>
    <dbReference type="NCBI Taxonomy" id="1317129"/>
    <lineage>
        <taxon>Eukaryota</taxon>
        <taxon>Metazoa</taxon>
        <taxon>Ecdysozoa</taxon>
        <taxon>Nematoda</taxon>
        <taxon>Chromadorea</taxon>
        <taxon>Rhabditida</taxon>
        <taxon>Rhabditina</taxon>
        <taxon>Diplogasteromorpha</taxon>
        <taxon>Diplogasteroidea</taxon>
        <taxon>Neodiplogasteridae</taxon>
        <taxon>Pristionchus</taxon>
    </lineage>
</organism>
<sequence length="94" mass="10781">RGCITNNETLLPGLYQVGYNRLWDIEYVICNSSYCNTAWDWRLNVTPAMSFPANTGTTTSPTRQALFENEYMKMFTSIKSAIDNFITKFAELYG</sequence>
<comment type="caution">
    <text evidence="1">The sequence shown here is derived from an EMBL/GenBank/DDBJ whole genome shotgun (WGS) entry which is preliminary data.</text>
</comment>
<dbReference type="PANTHER" id="PTHR37433:SF5">
    <property type="entry name" value="DUF753 DOMAIN-CONTAINING PROTEIN-RELATED"/>
    <property type="match status" value="1"/>
</dbReference>
<dbReference type="Proteomes" id="UP001328107">
    <property type="component" value="Unassembled WGS sequence"/>
</dbReference>
<evidence type="ECO:0000313" key="2">
    <source>
        <dbReference type="Proteomes" id="UP001328107"/>
    </source>
</evidence>
<protein>
    <submittedName>
        <fullName evidence="1">Uncharacterized protein</fullName>
    </submittedName>
</protein>
<gene>
    <name evidence="1" type="ORF">PMAYCL1PPCAC_27328</name>
</gene>
<name>A0AAN5I915_9BILA</name>
<proteinExistence type="predicted"/>
<dbReference type="AlphaFoldDB" id="A0AAN5I915"/>
<reference evidence="2" key="1">
    <citation type="submission" date="2022-10" db="EMBL/GenBank/DDBJ databases">
        <title>Genome assembly of Pristionchus species.</title>
        <authorList>
            <person name="Yoshida K."/>
            <person name="Sommer R.J."/>
        </authorList>
    </citation>
    <scope>NUCLEOTIDE SEQUENCE [LARGE SCALE GENOMIC DNA]</scope>
    <source>
        <strain evidence="2">RS5460</strain>
    </source>
</reference>
<accession>A0AAN5I915</accession>
<dbReference type="EMBL" id="BTRK01000006">
    <property type="protein sequence ID" value="GMR57133.1"/>
    <property type="molecule type" value="Genomic_DNA"/>
</dbReference>